<reference evidence="7" key="2">
    <citation type="submission" date="2015-01" db="EMBL/GenBank/DDBJ databases">
        <title>Evolutionary Origins and Diversification of the Mycorrhizal Mutualists.</title>
        <authorList>
            <consortium name="DOE Joint Genome Institute"/>
            <consortium name="Mycorrhizal Genomics Consortium"/>
            <person name="Kohler A."/>
            <person name="Kuo A."/>
            <person name="Nagy L.G."/>
            <person name="Floudas D."/>
            <person name="Copeland A."/>
            <person name="Barry K.W."/>
            <person name="Cichocki N."/>
            <person name="Veneault-Fourrey C."/>
            <person name="LaButti K."/>
            <person name="Lindquist E.A."/>
            <person name="Lipzen A."/>
            <person name="Lundell T."/>
            <person name="Morin E."/>
            <person name="Murat C."/>
            <person name="Riley R."/>
            <person name="Ohm R."/>
            <person name="Sun H."/>
            <person name="Tunlid A."/>
            <person name="Henrissat B."/>
            <person name="Grigoriev I.V."/>
            <person name="Hibbett D.S."/>
            <person name="Martin F."/>
        </authorList>
    </citation>
    <scope>NUCLEOTIDE SEQUENCE [LARGE SCALE GENOMIC DNA]</scope>
    <source>
        <strain evidence="7">UH-Slu-Lm8-n1</strain>
    </source>
</reference>
<feature type="domain" description="FMP27 WPPW motif-containing RBG unit" evidence="5">
    <location>
        <begin position="1717"/>
        <end position="2148"/>
    </location>
</feature>
<accession>A0A0D0B821</accession>
<feature type="transmembrane region" description="Helical" evidence="2">
    <location>
        <begin position="34"/>
        <end position="57"/>
    </location>
</feature>
<gene>
    <name evidence="6" type="ORF">CY34DRAFT_804840</name>
</gene>
<evidence type="ECO:0000313" key="7">
    <source>
        <dbReference type="Proteomes" id="UP000054485"/>
    </source>
</evidence>
<name>A0A0D0B821_9AGAM</name>
<dbReference type="SMART" id="SM01216">
    <property type="entry name" value="Fmp27_WPPW"/>
    <property type="match status" value="1"/>
</dbReference>
<feature type="transmembrane region" description="Helical" evidence="2">
    <location>
        <begin position="12"/>
        <end position="28"/>
    </location>
</feature>
<feature type="compositionally biased region" description="Low complexity" evidence="1">
    <location>
        <begin position="2502"/>
        <end position="2516"/>
    </location>
</feature>
<evidence type="ECO:0000259" key="4">
    <source>
        <dbReference type="SMART" id="SM01215"/>
    </source>
</evidence>
<dbReference type="SMART" id="SM01215">
    <property type="entry name" value="Fmp27_SW"/>
    <property type="match status" value="1"/>
</dbReference>
<keyword evidence="2" id="KW-0812">Transmembrane</keyword>
<dbReference type="FunCoup" id="A0A0D0B821">
    <property type="interactions" value="194"/>
</dbReference>
<sequence length="2774" mass="309782">MSMIRAVLRHRLSAVFGTFCLAAWFYEFDPTSLWSWFMLVFSLAAVVVFLFIARAYIAPYVVTRFSSHLRVRSISLRSIRGLYFRHGNRTWHVERIGYSYRSSGEGKPSGILLKIQGLRIEVEQLSREQPARTKHRRRITLVDLSPSPLALHLWSIMSPIYRVFDPIIRPIIRISVTSVLNQVIHRIPTLTQALRLELESAVIVHTAIPDAQLVIEGAALDAHLTFSYLQAPVPHSDKTNGQGDHRLSAAALAMGAWKSRLVMGFKRTWRRAWDSTLGQTKASLTFDLTVNKVIGDTPIPSHLCGEPIICLSETVTLNGAARFSPRDGKIEAGSVEVTLRIPNVHVSIDRWQSILAIIDNLKTKNTQFPAPPLLTSPNSLQSPTLSSESSSASFNRPHFSSPPARSRKRKSHMPLSLLSKIKVDIRSINVTKTFKGDIYRASVQDVSCICSPSDPDHNSSHRAWLGSHHSSTSSVYVLRLKIRESSLRRLSNVFTSSLQVLLVGALDASFTASEWPSFLQQISPGDPNRPLLIMGLTLAEFAVTDRLDVVHQLLSSQPISSPPHASPVLPETLSHIPRIIVNIEVGRLSARLICVDAMGSQTPFSLVVESKGLNAHCMSTFRTKPSIACNSGHTFSDRTGLHMMLQWDFRMEPVFLNLNTASLPRRASRRFSTQNNLNLEGFDSLLSLEAVESKGTLTAVGEFIDDGRTSFNLLCTKSLFLDLHCYTEGIILELWHPQSVAAVIAVIPLLLVKESTPAPSDQPLMLPLGFAVSLSVARLVLFVTGRDFNPNAESDVTCGVAFSTGIATRYCSMRPEQVQSVEHASARAQNRHKLYLPAEYLAEALVSARACATSSESAAYGKLVLWNTTLRSAAADTYSMDDPYIFEKDDLAFNGKQFVYLHRTEVDVTSRGTRLPSSGTLQCSTHAISATVDEARLSFDLSHVTASLLALQVVRNTLPSRPAKMSSGSRVLSLSFRGMVKALQIQWKLPGQQPVTRINYLEATISPGNAECYVDSFVFWVPMPAKPHRWREIEEGRWEELGRLHRCTISYGGKPDDAILIEGDSIRFAVPSGYVLADLLLAITLTIKASRHIHRMVAMGTYFPHPLPEVEGPKVVPNISVSIRAICLEAADDPFESQLGLLWRTGLDAAKERIQREDAFDAKVAAILAAEGVDASPSHNTAFSSDYQFDAGHSISVHEARERLHMVHSLDWLLRHKQQKQKRAVKEDDFHRNFRGSNLPRRPTNVPNLVNISGHHRTPPLFRAVIYGFKLQLSQPSFPLEQLPDFLHVQGQGVPKDTFYTLLVPMHLDVALTSLRVTLRDYPLPLLHIPFHSKGKDLPVLRFISDLVVSEDMGPSQSVEWIPCTISGTQGGFVPSSPLIIDIPKTIMPVKTYANPTVKVMTDGVTAFGWGVSYSATTQDLVRVLESLTSETRDPSPSIGFWDKLRLIFHWTIEVSFTNEARLYMKGTRDPYTLHDEGAGFGLCWKGNPKLLIGFPNDVNELIQVSSDTMSIIIPKFHCEWDTAQNKPDASETHNVAPGCLKTCAKLGSGVRFGVGVILERSCSSEDCTSCCPSSSFDRHCRFFTFRPHHDVQLATTKPETLHDSYKGFRSDFIHLSVSLTSSLHPHTCADSSSPSSFHLTPHAFAHFWSWWALFDGNLSLPVRQGSYYPSKTVSPKFARHLATVKYRIVVPRLFISHVYIDDTRDSWVSGTTSFVGTKASVGHFQADMHQRDQESIAPGDSQDSIKVVRHKPFYAAEVVMKDMDLRAMLATFSEPLKQAIPLAFESGRDASNATKPLPTIAPSDWIDVDDFVETDWSSKHEPDIRLLPLLLCSRLTYFKKNATSGPMEGSKFGVEDTHTCLLGSEPSVPQIEVELANHRIAQLRDTLNLHGNEGTSNSLQRMIALLQDYVNHLRMTEYPHTGSRSSNIENYYMPSETVEADEWAEFENVYQLHAPKVFMNDSIRDIMLQYYNCSKARQGFEYHMATRAVKFIRDQAETVLLTGPPTDREKLKGPVNTAQTAATVLKRILSRDRNDVSIEVADDVADDGAVNPLAGWDEGVVLQKRHFCLLLKPQIVLRSEGSADSVSVLAAVQAKLQSFTIMDKSNLEDPVSGTIMTRSYMSLDGLQTFCPVDLASCGNGCVPLEVLIDYRCESDSFDRIVPQTNATCQYDRFNRLRLRNNVTSVTRSVSDNEHRRGKYAHLQNETDLVQVRVPRFTVSASERYFQSISNIITNLILFTDAAHKTRLERLEALLFAYDFTDFASAANVVSDLQGRLRNALETRRDAENHALSAISETRLEIIKLKAHIFLLTEELNLIFDAIKLAQDRADERSDQKSALLLLASSSEISWQMLDDHQELLAKLAVRDIDFSWLSKQDSSTMTNLVVGDLQAFDGSPHALWPEIVSKFEDPSNHPMCKRGVFLDADWAVLAPVGGITIYEKFQLDFHPIRLQLDASLGQRIMEYVWPARRSRNRGTDTASPCDTHHLKPRASLDSSKLLNQPRSSLDSTSLTPPLRKLGSSRSFTDLRSAAADSMITPYPVTQPNQRSLTADALDESRRHRHAIIRQVSLEHKTDFDEMKTRSSQKNFVLVKISSLELLLSIMKASSFECRDARIRTHALEIRNQTWSFEELVDQFIPSDLTWKGWVKIALHQPLVPVFPVARELFSKTKLTASRSVSQLDPRPTRKILKLKPKRTDTNSTVAPARPRTSSSCSTNPGRFIGMSLTDEPTDMDESTPVPTVPDINRPLSRARLLSVFSRSRKSLDNNPDASDST</sequence>
<dbReference type="Pfam" id="PF10344">
    <property type="entry name" value="Hobbit"/>
    <property type="match status" value="1"/>
</dbReference>
<organism evidence="6 7">
    <name type="scientific">Suillus luteus UH-Slu-Lm8-n1</name>
    <dbReference type="NCBI Taxonomy" id="930992"/>
    <lineage>
        <taxon>Eukaryota</taxon>
        <taxon>Fungi</taxon>
        <taxon>Dikarya</taxon>
        <taxon>Basidiomycota</taxon>
        <taxon>Agaricomycotina</taxon>
        <taxon>Agaricomycetes</taxon>
        <taxon>Agaricomycetidae</taxon>
        <taxon>Boletales</taxon>
        <taxon>Suillineae</taxon>
        <taxon>Suillaceae</taxon>
        <taxon>Suillus</taxon>
    </lineage>
</organism>
<keyword evidence="2" id="KW-0472">Membrane</keyword>
<dbReference type="SMART" id="SM01214">
    <property type="entry name" value="Fmp27_GFWDK"/>
    <property type="match status" value="1"/>
</dbReference>
<evidence type="ECO:0000256" key="1">
    <source>
        <dbReference type="SAM" id="MobiDB-lite"/>
    </source>
</evidence>
<feature type="compositionally biased region" description="Polar residues" evidence="1">
    <location>
        <begin position="2698"/>
        <end position="2717"/>
    </location>
</feature>
<proteinExistence type="predicted"/>
<protein>
    <submittedName>
        <fullName evidence="6">Uncharacterized protein</fullName>
    </submittedName>
</protein>
<feature type="region of interest" description="Disordered" evidence="1">
    <location>
        <begin position="2472"/>
        <end position="2520"/>
    </location>
</feature>
<dbReference type="InterPro" id="IPR045167">
    <property type="entry name" value="Hobbit"/>
</dbReference>
<dbReference type="InterPro" id="IPR019449">
    <property type="entry name" value="FMP27_WPPW_RBG"/>
</dbReference>
<keyword evidence="7" id="KW-1185">Reference proteome</keyword>
<feature type="domain" description="FMP27 SW motif-containing RBG unit" evidence="4">
    <location>
        <begin position="1199"/>
        <end position="1303"/>
    </location>
</feature>
<feature type="compositionally biased region" description="Low complexity" evidence="1">
    <location>
        <begin position="379"/>
        <end position="393"/>
    </location>
</feature>
<dbReference type="InterPro" id="IPR019441">
    <property type="entry name" value="FMP27/BLTP2/Hobbit_GFWDK_RBG"/>
</dbReference>
<dbReference type="InterPro" id="IPR019415">
    <property type="entry name" value="FMP27_SW_RBG"/>
</dbReference>
<dbReference type="Proteomes" id="UP000054485">
    <property type="component" value="Unassembled WGS sequence"/>
</dbReference>
<feature type="transmembrane region" description="Helical" evidence="2">
    <location>
        <begin position="141"/>
        <end position="161"/>
    </location>
</feature>
<dbReference type="PANTHER" id="PTHR15678:SF6">
    <property type="entry name" value="BRIDGE-LIKE LIPID TRANSFER PROTEIN FAMILY MEMBER 2"/>
    <property type="match status" value="1"/>
</dbReference>
<keyword evidence="2" id="KW-1133">Transmembrane helix</keyword>
<evidence type="ECO:0000259" key="5">
    <source>
        <dbReference type="SMART" id="SM01216"/>
    </source>
</evidence>
<feature type="region of interest" description="Disordered" evidence="1">
    <location>
        <begin position="369"/>
        <end position="412"/>
    </location>
</feature>
<feature type="region of interest" description="Disordered" evidence="1">
    <location>
        <begin position="2694"/>
        <end position="2746"/>
    </location>
</feature>
<dbReference type="HOGENOM" id="CLU_000202_1_0_1"/>
<feature type="domain" description="FMP27/BLTP2/Hobbit GFWDK motif-containing RBG unit" evidence="3">
    <location>
        <begin position="1321"/>
        <end position="1474"/>
    </location>
</feature>
<dbReference type="InParanoid" id="A0A0D0B821"/>
<dbReference type="EMBL" id="KN835236">
    <property type="protein sequence ID" value="KIK42512.1"/>
    <property type="molecule type" value="Genomic_DNA"/>
</dbReference>
<dbReference type="OrthoDB" id="1562405at2759"/>
<evidence type="ECO:0000259" key="3">
    <source>
        <dbReference type="SMART" id="SM01214"/>
    </source>
</evidence>
<dbReference type="STRING" id="930992.A0A0D0B821"/>
<reference evidence="6 7" key="1">
    <citation type="submission" date="2014-04" db="EMBL/GenBank/DDBJ databases">
        <authorList>
            <consortium name="DOE Joint Genome Institute"/>
            <person name="Kuo A."/>
            <person name="Ruytinx J."/>
            <person name="Rineau F."/>
            <person name="Colpaert J."/>
            <person name="Kohler A."/>
            <person name="Nagy L.G."/>
            <person name="Floudas D."/>
            <person name="Copeland A."/>
            <person name="Barry K.W."/>
            <person name="Cichocki N."/>
            <person name="Veneault-Fourrey C."/>
            <person name="LaButti K."/>
            <person name="Lindquist E.A."/>
            <person name="Lipzen A."/>
            <person name="Lundell T."/>
            <person name="Morin E."/>
            <person name="Murat C."/>
            <person name="Sun H."/>
            <person name="Tunlid A."/>
            <person name="Henrissat B."/>
            <person name="Grigoriev I.V."/>
            <person name="Hibbett D.S."/>
            <person name="Martin F."/>
            <person name="Nordberg H.P."/>
            <person name="Cantor M.N."/>
            <person name="Hua S.X."/>
        </authorList>
    </citation>
    <scope>NUCLEOTIDE SEQUENCE [LARGE SCALE GENOMIC DNA]</scope>
    <source>
        <strain evidence="6 7">UH-Slu-Lm8-n1</strain>
    </source>
</reference>
<evidence type="ECO:0000256" key="2">
    <source>
        <dbReference type="SAM" id="Phobius"/>
    </source>
</evidence>
<evidence type="ECO:0000313" key="6">
    <source>
        <dbReference type="EMBL" id="KIK42512.1"/>
    </source>
</evidence>
<dbReference type="PANTHER" id="PTHR15678">
    <property type="entry name" value="ANTIGEN MLAA-22-RELATED"/>
    <property type="match status" value="1"/>
</dbReference>